<feature type="region of interest" description="Disordered" evidence="1">
    <location>
        <begin position="335"/>
        <end position="372"/>
    </location>
</feature>
<dbReference type="CDD" id="cd14686">
    <property type="entry name" value="bZIP"/>
    <property type="match status" value="1"/>
</dbReference>
<evidence type="ECO:0000313" key="3">
    <source>
        <dbReference type="EMBL" id="KAK6206835.1"/>
    </source>
</evidence>
<dbReference type="InterPro" id="IPR004827">
    <property type="entry name" value="bZIP"/>
</dbReference>
<accession>A0AAV9ST20</accession>
<organism evidence="3 4">
    <name type="scientific">Colletotrichum tabaci</name>
    <dbReference type="NCBI Taxonomy" id="1209068"/>
    <lineage>
        <taxon>Eukaryota</taxon>
        <taxon>Fungi</taxon>
        <taxon>Dikarya</taxon>
        <taxon>Ascomycota</taxon>
        <taxon>Pezizomycotina</taxon>
        <taxon>Sordariomycetes</taxon>
        <taxon>Hypocreomycetidae</taxon>
        <taxon>Glomerellales</taxon>
        <taxon>Glomerellaceae</taxon>
        <taxon>Colletotrichum</taxon>
        <taxon>Colletotrichum destructivum species complex</taxon>
    </lineage>
</organism>
<dbReference type="PROSITE" id="PS00036">
    <property type="entry name" value="BZIP_BASIC"/>
    <property type="match status" value="1"/>
</dbReference>
<gene>
    <name evidence="3" type="ORF">QIS74_13323</name>
</gene>
<evidence type="ECO:0000313" key="4">
    <source>
        <dbReference type="Proteomes" id="UP001327957"/>
    </source>
</evidence>
<proteinExistence type="predicted"/>
<dbReference type="PANTHER" id="PTHR40618">
    <property type="entry name" value="B-ZIP TRANSCRIPTION FACTOR (EUROFUNG)-RELATED"/>
    <property type="match status" value="1"/>
</dbReference>
<dbReference type="PANTHER" id="PTHR40618:SF1">
    <property type="entry name" value="B-ZIP TRANSCRIPTION FACTOR (EUROFUNG)"/>
    <property type="match status" value="1"/>
</dbReference>
<feature type="region of interest" description="Disordered" evidence="1">
    <location>
        <begin position="1"/>
        <end position="48"/>
    </location>
</feature>
<dbReference type="EMBL" id="JASAOK010000054">
    <property type="protein sequence ID" value="KAK6206835.1"/>
    <property type="molecule type" value="Genomic_DNA"/>
</dbReference>
<dbReference type="Proteomes" id="UP001327957">
    <property type="component" value="Unassembled WGS sequence"/>
</dbReference>
<sequence length="436" mass="47039">MDNLSPRPAPRSRRRKTTSPGSGSSEDILKDRRERNRTSQQEFRKRRQAAEAIRRQRVQRLENVVEDMSVLFIDLFDQILRDEQVVKHCPQLLGVFQSSARRLKTLVEPVTDAEDGDAGSTGEPLGFKILEAAAGYRHAEELAKGGHAMPPGPRSTLDKDDQDKPSNPTTASRRPLSRERAIAPSPIMTGLGQSVFPRVTPPPANTIIDTFSLQLLETTLSQACLVLDGYLPVPPEEVQRIFGTALQFQTQEQVLDHLRWLLASDLGQKQAAARKPWGAMFESHLDTPQHAMQSLGPGLGALSPGSASDHANATYSPPGFLTAVDIQERLRGLGARQSGPDTLELRISGETASGTSPVDPGPELGRSSPPTAAGLGGALSSLTLHVNVSLLLVNLVQSATCFIAGPAYTQIGFSKAVERSVVLLDDSDFSALSSNP</sequence>
<dbReference type="AlphaFoldDB" id="A0AAV9ST20"/>
<evidence type="ECO:0000256" key="1">
    <source>
        <dbReference type="SAM" id="MobiDB-lite"/>
    </source>
</evidence>
<protein>
    <recommendedName>
        <fullName evidence="2">BZIP domain-containing protein</fullName>
    </recommendedName>
</protein>
<reference evidence="3 4" key="1">
    <citation type="submission" date="2023-04" db="EMBL/GenBank/DDBJ databases">
        <title>Colletotrichum tabacum stain YC1 causing leaf anthracnose on Nicotiana tabacum(L.) cv.</title>
        <authorList>
            <person name="Ji Z."/>
            <person name="Wang M."/>
            <person name="Zhang J."/>
            <person name="Wang N."/>
            <person name="Zhou Z."/>
        </authorList>
    </citation>
    <scope>NUCLEOTIDE SEQUENCE [LARGE SCALE GENOMIC DNA]</scope>
    <source>
        <strain evidence="3 4">YC1</strain>
    </source>
</reference>
<name>A0AAV9ST20_9PEZI</name>
<feature type="domain" description="BZIP" evidence="2">
    <location>
        <begin position="32"/>
        <end position="46"/>
    </location>
</feature>
<evidence type="ECO:0000259" key="2">
    <source>
        <dbReference type="PROSITE" id="PS00036"/>
    </source>
</evidence>
<comment type="caution">
    <text evidence="3">The sequence shown here is derived from an EMBL/GenBank/DDBJ whole genome shotgun (WGS) entry which is preliminary data.</text>
</comment>
<dbReference type="GO" id="GO:0003700">
    <property type="term" value="F:DNA-binding transcription factor activity"/>
    <property type="evidence" value="ECO:0007669"/>
    <property type="project" value="InterPro"/>
</dbReference>
<feature type="compositionally biased region" description="Basic and acidic residues" evidence="1">
    <location>
        <begin position="27"/>
        <end position="37"/>
    </location>
</feature>
<feature type="region of interest" description="Disordered" evidence="1">
    <location>
        <begin position="143"/>
        <end position="195"/>
    </location>
</feature>
<keyword evidence="4" id="KW-1185">Reference proteome</keyword>